<keyword evidence="2" id="KW-0238">DNA-binding</keyword>
<dbReference type="SUPFAM" id="SSF100950">
    <property type="entry name" value="NagB/RpiA/CoA transferase-like"/>
    <property type="match status" value="1"/>
</dbReference>
<dbReference type="SMART" id="SM01134">
    <property type="entry name" value="DeoRC"/>
    <property type="match status" value="1"/>
</dbReference>
<dbReference type="InterPro" id="IPR001034">
    <property type="entry name" value="DeoR_HTH"/>
</dbReference>
<dbReference type="PROSITE" id="PS51000">
    <property type="entry name" value="HTH_DEOR_2"/>
    <property type="match status" value="1"/>
</dbReference>
<dbReference type="EMBL" id="FNZK01000007">
    <property type="protein sequence ID" value="SEJ41313.1"/>
    <property type="molecule type" value="Genomic_DNA"/>
</dbReference>
<dbReference type="SUPFAM" id="SSF46785">
    <property type="entry name" value="Winged helix' DNA-binding domain"/>
    <property type="match status" value="1"/>
</dbReference>
<dbReference type="PANTHER" id="PTHR30363">
    <property type="entry name" value="HTH-TYPE TRANSCRIPTIONAL REGULATOR SRLR-RELATED"/>
    <property type="match status" value="1"/>
</dbReference>
<dbReference type="SMART" id="SM00420">
    <property type="entry name" value="HTH_DEOR"/>
    <property type="match status" value="1"/>
</dbReference>
<dbReference type="Gene3D" id="1.10.10.10">
    <property type="entry name" value="Winged helix-like DNA-binding domain superfamily/Winged helix DNA-binding domain"/>
    <property type="match status" value="1"/>
</dbReference>
<dbReference type="PANTHER" id="PTHR30363:SF51">
    <property type="entry name" value="HTH-TYPE TRANSCRIPTIONAL REPRESSOR GLCR"/>
    <property type="match status" value="1"/>
</dbReference>
<dbReference type="InterPro" id="IPR036390">
    <property type="entry name" value="WH_DNA-bd_sf"/>
</dbReference>
<dbReference type="Proteomes" id="UP000199662">
    <property type="component" value="Unassembled WGS sequence"/>
</dbReference>
<protein>
    <submittedName>
        <fullName evidence="5">Transcriptional regulator, DeoR family</fullName>
    </submittedName>
</protein>
<keyword evidence="6" id="KW-1185">Reference proteome</keyword>
<dbReference type="PROSITE" id="PS00894">
    <property type="entry name" value="HTH_DEOR_1"/>
    <property type="match status" value="1"/>
</dbReference>
<dbReference type="GO" id="GO:0003700">
    <property type="term" value="F:DNA-binding transcription factor activity"/>
    <property type="evidence" value="ECO:0007669"/>
    <property type="project" value="InterPro"/>
</dbReference>
<dbReference type="GO" id="GO:0003677">
    <property type="term" value="F:DNA binding"/>
    <property type="evidence" value="ECO:0007669"/>
    <property type="project" value="UniProtKB-KW"/>
</dbReference>
<dbReference type="InterPro" id="IPR050313">
    <property type="entry name" value="Carb_Metab_HTH_regulators"/>
</dbReference>
<keyword evidence="3" id="KW-0804">Transcription</keyword>
<dbReference type="InterPro" id="IPR036388">
    <property type="entry name" value="WH-like_DNA-bd_sf"/>
</dbReference>
<evidence type="ECO:0000256" key="1">
    <source>
        <dbReference type="ARBA" id="ARBA00023015"/>
    </source>
</evidence>
<dbReference type="Pfam" id="PF08220">
    <property type="entry name" value="HTH_DeoR"/>
    <property type="match status" value="1"/>
</dbReference>
<keyword evidence="1" id="KW-0805">Transcription regulation</keyword>
<evidence type="ECO:0000259" key="4">
    <source>
        <dbReference type="PROSITE" id="PS51000"/>
    </source>
</evidence>
<accession>A0A1H6YJ18</accession>
<gene>
    <name evidence="5" type="ORF">SAMN05660742_10732</name>
</gene>
<evidence type="ECO:0000313" key="5">
    <source>
        <dbReference type="EMBL" id="SEJ41313.1"/>
    </source>
</evidence>
<reference evidence="5 6" key="1">
    <citation type="submission" date="2016-10" db="EMBL/GenBank/DDBJ databases">
        <authorList>
            <person name="de Groot N.N."/>
        </authorList>
    </citation>
    <scope>NUCLEOTIDE SEQUENCE [LARGE SCALE GENOMIC DNA]</scope>
    <source>
        <strain evidence="5 6">DSM 2179</strain>
    </source>
</reference>
<dbReference type="RefSeq" id="WP_019552920.1">
    <property type="nucleotide sequence ID" value="NZ_FNZK01000007.1"/>
</dbReference>
<dbReference type="InterPro" id="IPR037171">
    <property type="entry name" value="NagB/RpiA_transferase-like"/>
</dbReference>
<name>A0A1H6YJ18_9FIRM</name>
<organism evidence="5 6">
    <name type="scientific">Propionispira arboris</name>
    <dbReference type="NCBI Taxonomy" id="84035"/>
    <lineage>
        <taxon>Bacteria</taxon>
        <taxon>Bacillati</taxon>
        <taxon>Bacillota</taxon>
        <taxon>Negativicutes</taxon>
        <taxon>Selenomonadales</taxon>
        <taxon>Selenomonadaceae</taxon>
        <taxon>Propionispira</taxon>
    </lineage>
</organism>
<dbReference type="InterPro" id="IPR014036">
    <property type="entry name" value="DeoR-like_C"/>
</dbReference>
<dbReference type="InterPro" id="IPR018356">
    <property type="entry name" value="Tscrpt_reg_HTH_DeoR_CS"/>
</dbReference>
<proteinExistence type="predicted"/>
<sequence length="250" mass="28790">MHQEERLLAIFTYLKEHQKMSIHTICDQLHVSRDTARRDILKLLEQGTVTRTYGGISLPVLKNSIKEYRERLQEGSAEKERIAQKAYEFIQKNGHYFFDVSTAVRFLAQKIEKPIWVLTHSLDNVEVLSEKEHVQVASTGGSLQPQNRFFYHPGCTDYIDSLHFDAAFLGTATINKQGLYYTDEEDAFIKKAVIKKSDCVIVLAEAEKFNATSYHKAAGWEQIDILITNEEPPLDMKRNFMLHKVQVIVV</sequence>
<dbReference type="AlphaFoldDB" id="A0A1H6YJ18"/>
<evidence type="ECO:0000256" key="2">
    <source>
        <dbReference type="ARBA" id="ARBA00023125"/>
    </source>
</evidence>
<evidence type="ECO:0000256" key="3">
    <source>
        <dbReference type="ARBA" id="ARBA00023163"/>
    </source>
</evidence>
<dbReference type="Pfam" id="PF00455">
    <property type="entry name" value="DeoRC"/>
    <property type="match status" value="1"/>
</dbReference>
<evidence type="ECO:0000313" key="6">
    <source>
        <dbReference type="Proteomes" id="UP000199662"/>
    </source>
</evidence>
<dbReference type="STRING" id="84035.SAMN05660742_10732"/>
<feature type="domain" description="HTH deoR-type" evidence="4">
    <location>
        <begin position="3"/>
        <end position="58"/>
    </location>
</feature>